<dbReference type="RefSeq" id="WP_337778958.1">
    <property type="nucleotide sequence ID" value="NZ_CP051461.1"/>
</dbReference>
<dbReference type="EMBL" id="CP051461">
    <property type="protein sequence ID" value="QJC55032.1"/>
    <property type="molecule type" value="Genomic_DNA"/>
</dbReference>
<accession>A0A6H2H576</accession>
<dbReference type="InterPro" id="IPR014914">
    <property type="entry name" value="RES_dom"/>
</dbReference>
<feature type="domain" description="RES" evidence="1">
    <location>
        <begin position="10"/>
        <end position="62"/>
    </location>
</feature>
<protein>
    <recommendedName>
        <fullName evidence="1">RES domain-containing protein</fullName>
    </recommendedName>
</protein>
<gene>
    <name evidence="2" type="ORF">HC248_00295</name>
</gene>
<name>A0A6H2H576_9BURK</name>
<keyword evidence="3" id="KW-1185">Reference proteome</keyword>
<reference evidence="2 3" key="1">
    <citation type="submission" date="2020-04" db="EMBL/GenBank/DDBJ databases">
        <title>Complete genome of a Psychrophilic, Marine, Gas Vacuolate Bacterium Polaromonas vacuolata KCTC 22033T.</title>
        <authorList>
            <person name="Hwang K."/>
            <person name="Kim K.M."/>
        </authorList>
    </citation>
    <scope>NUCLEOTIDE SEQUENCE [LARGE SCALE GENOMIC DNA]</scope>
    <source>
        <strain evidence="2 3">KCTC 22033</strain>
    </source>
</reference>
<evidence type="ECO:0000313" key="3">
    <source>
        <dbReference type="Proteomes" id="UP000502041"/>
    </source>
</evidence>
<evidence type="ECO:0000259" key="1">
    <source>
        <dbReference type="Pfam" id="PF08808"/>
    </source>
</evidence>
<dbReference type="Proteomes" id="UP000502041">
    <property type="component" value="Chromosome"/>
</dbReference>
<dbReference type="KEGG" id="pvac:HC248_00295"/>
<sequence length="125" mass="13854">MRPPWLSARAVWTNPNDYTETQALAALVKAKGLQWIGYESVRAPGERCAAVLDLDALNILTPETLLQTWHCKASHESVMLVNGSDCFVWRFLRAGIVGHDARIGGHNEMEYAVEDDSAAGRFRLG</sequence>
<proteinExistence type="predicted"/>
<dbReference type="Pfam" id="PF08808">
    <property type="entry name" value="RES"/>
    <property type="match status" value="1"/>
</dbReference>
<organism evidence="2 3">
    <name type="scientific">Polaromonas vacuolata</name>
    <dbReference type="NCBI Taxonomy" id="37448"/>
    <lineage>
        <taxon>Bacteria</taxon>
        <taxon>Pseudomonadati</taxon>
        <taxon>Pseudomonadota</taxon>
        <taxon>Betaproteobacteria</taxon>
        <taxon>Burkholderiales</taxon>
        <taxon>Comamonadaceae</taxon>
        <taxon>Polaromonas</taxon>
    </lineage>
</organism>
<evidence type="ECO:0000313" key="2">
    <source>
        <dbReference type="EMBL" id="QJC55032.1"/>
    </source>
</evidence>
<dbReference type="AlphaFoldDB" id="A0A6H2H576"/>